<dbReference type="OrthoDB" id="9796545at2"/>
<sequence length="96" mass="11155">MFRRKVKPISEVISKFLRDGGLESPLLQKRIITAWDIVVGPTITRYTQEKGIRNQTLFVKISNPALRQDLSMMRSQLVKRLNDYVGSFVISDIRIY</sequence>
<dbReference type="GeneID" id="78571119"/>
<gene>
    <name evidence="1" type="ORF">NCTC13043_01432</name>
</gene>
<dbReference type="RefSeq" id="WP_115083504.1">
    <property type="nucleotide sequence ID" value="NZ_CAJPLF010000044.1"/>
</dbReference>
<proteinExistence type="predicted"/>
<protein>
    <submittedName>
        <fullName evidence="1">Zn-ribbon-containing, possibly RNA-binding protein and truncated derivatives</fullName>
    </submittedName>
</protein>
<dbReference type="AlphaFoldDB" id="A0A379F2E9"/>
<organism evidence="1 2">
    <name type="scientific">Prevotella pallens</name>
    <dbReference type="NCBI Taxonomy" id="60133"/>
    <lineage>
        <taxon>Bacteria</taxon>
        <taxon>Pseudomonadati</taxon>
        <taxon>Bacteroidota</taxon>
        <taxon>Bacteroidia</taxon>
        <taxon>Bacteroidales</taxon>
        <taxon>Prevotellaceae</taxon>
        <taxon>Prevotella</taxon>
    </lineage>
</organism>
<dbReference type="InterPro" id="IPR007922">
    <property type="entry name" value="DciA-like"/>
</dbReference>
<dbReference type="EMBL" id="UGTP01000001">
    <property type="protein sequence ID" value="SUC12816.1"/>
    <property type="molecule type" value="Genomic_DNA"/>
</dbReference>
<accession>A0A379F2E9</accession>
<dbReference type="PANTHER" id="PTHR36456:SF1">
    <property type="entry name" value="UPF0232 PROTEIN SCO3875"/>
    <property type="match status" value="1"/>
</dbReference>
<dbReference type="Proteomes" id="UP000254235">
    <property type="component" value="Unassembled WGS sequence"/>
</dbReference>
<dbReference type="Pfam" id="PF05258">
    <property type="entry name" value="DciA"/>
    <property type="match status" value="1"/>
</dbReference>
<evidence type="ECO:0000313" key="2">
    <source>
        <dbReference type="Proteomes" id="UP000254235"/>
    </source>
</evidence>
<dbReference type="PANTHER" id="PTHR36456">
    <property type="entry name" value="UPF0232 PROTEIN SCO3875"/>
    <property type="match status" value="1"/>
</dbReference>
<evidence type="ECO:0000313" key="1">
    <source>
        <dbReference type="EMBL" id="SUC12816.1"/>
    </source>
</evidence>
<name>A0A379F2E9_9BACT</name>
<reference evidence="1 2" key="1">
    <citation type="submission" date="2018-06" db="EMBL/GenBank/DDBJ databases">
        <authorList>
            <consortium name="Pathogen Informatics"/>
            <person name="Doyle S."/>
        </authorList>
    </citation>
    <scope>NUCLEOTIDE SEQUENCE [LARGE SCALE GENOMIC DNA]</scope>
    <source>
        <strain evidence="1 2">NCTC13043</strain>
    </source>
</reference>